<accession>A0AAV1YA57</accession>
<proteinExistence type="inferred from homology"/>
<gene>
    <name evidence="9" type="ORF">LLUT_LOCUS31962</name>
</gene>
<dbReference type="AlphaFoldDB" id="A0AAV1YA57"/>
<dbReference type="Gene3D" id="3.20.20.80">
    <property type="entry name" value="Glycosidases"/>
    <property type="match status" value="1"/>
</dbReference>
<evidence type="ECO:0000256" key="6">
    <source>
        <dbReference type="ARBA" id="ARBA00033335"/>
    </source>
</evidence>
<dbReference type="InterPro" id="IPR000490">
    <property type="entry name" value="Glyco_hydro_17"/>
</dbReference>
<evidence type="ECO:0000313" key="10">
    <source>
        <dbReference type="Proteomes" id="UP001497480"/>
    </source>
</evidence>
<dbReference type="Proteomes" id="UP001497480">
    <property type="component" value="Unassembled WGS sequence"/>
</dbReference>
<dbReference type="SUPFAM" id="SSF51445">
    <property type="entry name" value="(Trans)glycosidases"/>
    <property type="match status" value="1"/>
</dbReference>
<sequence length="119" mass="13340">MRIRSTSHRQSTTIATAATPDNAQTYNTNIIRHVINNTGTPENPCDELNVYVFSLFNQNRKPGFESERNWGLFYPDQTSFYTLDFTGRGVVDMTRGANVTKSNGTSWCIASSKAPQIDL</sequence>
<organism evidence="9 10">
    <name type="scientific">Lupinus luteus</name>
    <name type="common">European yellow lupine</name>
    <dbReference type="NCBI Taxonomy" id="3873"/>
    <lineage>
        <taxon>Eukaryota</taxon>
        <taxon>Viridiplantae</taxon>
        <taxon>Streptophyta</taxon>
        <taxon>Embryophyta</taxon>
        <taxon>Tracheophyta</taxon>
        <taxon>Spermatophyta</taxon>
        <taxon>Magnoliopsida</taxon>
        <taxon>eudicotyledons</taxon>
        <taxon>Gunneridae</taxon>
        <taxon>Pentapetalae</taxon>
        <taxon>rosids</taxon>
        <taxon>fabids</taxon>
        <taxon>Fabales</taxon>
        <taxon>Fabaceae</taxon>
        <taxon>Papilionoideae</taxon>
        <taxon>50 kb inversion clade</taxon>
        <taxon>genistoids sensu lato</taxon>
        <taxon>core genistoids</taxon>
        <taxon>Genisteae</taxon>
        <taxon>Lupinus</taxon>
    </lineage>
</organism>
<dbReference type="EC" id="3.2.1.39" evidence="3"/>
<evidence type="ECO:0000256" key="4">
    <source>
        <dbReference type="ARBA" id="ARBA00022801"/>
    </source>
</evidence>
<dbReference type="GO" id="GO:0005975">
    <property type="term" value="P:carbohydrate metabolic process"/>
    <property type="evidence" value="ECO:0007669"/>
    <property type="project" value="InterPro"/>
</dbReference>
<dbReference type="PANTHER" id="PTHR32227">
    <property type="entry name" value="GLUCAN ENDO-1,3-BETA-GLUCOSIDASE BG1-RELATED-RELATED"/>
    <property type="match status" value="1"/>
</dbReference>
<evidence type="ECO:0000256" key="5">
    <source>
        <dbReference type="ARBA" id="ARBA00023295"/>
    </source>
</evidence>
<name>A0AAV1YA57_LUPLU</name>
<reference evidence="9 10" key="1">
    <citation type="submission" date="2024-03" db="EMBL/GenBank/DDBJ databases">
        <authorList>
            <person name="Martinez-Hernandez J."/>
        </authorList>
    </citation>
    <scope>NUCLEOTIDE SEQUENCE [LARGE SCALE GENOMIC DNA]</scope>
</reference>
<dbReference type="InterPro" id="IPR017853">
    <property type="entry name" value="GH"/>
</dbReference>
<dbReference type="Pfam" id="PF00332">
    <property type="entry name" value="Glyco_hydro_17"/>
    <property type="match status" value="1"/>
</dbReference>
<keyword evidence="5" id="KW-0326">Glycosidase</keyword>
<evidence type="ECO:0000256" key="1">
    <source>
        <dbReference type="ARBA" id="ARBA00000382"/>
    </source>
</evidence>
<keyword evidence="4" id="KW-0378">Hydrolase</keyword>
<evidence type="ECO:0000256" key="8">
    <source>
        <dbReference type="RuleBase" id="RU004335"/>
    </source>
</evidence>
<comment type="caution">
    <text evidence="9">The sequence shown here is derived from an EMBL/GenBank/DDBJ whole genome shotgun (WGS) entry which is preliminary data.</text>
</comment>
<comment type="similarity">
    <text evidence="2 8">Belongs to the glycosyl hydrolase 17 family.</text>
</comment>
<evidence type="ECO:0000256" key="2">
    <source>
        <dbReference type="ARBA" id="ARBA00008773"/>
    </source>
</evidence>
<dbReference type="EMBL" id="CAXHTB010000023">
    <property type="protein sequence ID" value="CAL0330902.1"/>
    <property type="molecule type" value="Genomic_DNA"/>
</dbReference>
<evidence type="ECO:0000256" key="3">
    <source>
        <dbReference type="ARBA" id="ARBA00012780"/>
    </source>
</evidence>
<evidence type="ECO:0000256" key="7">
    <source>
        <dbReference type="ARBA" id="ARBA00033417"/>
    </source>
</evidence>
<keyword evidence="10" id="KW-1185">Reference proteome</keyword>
<protein>
    <recommendedName>
        <fullName evidence="3">glucan endo-1,3-beta-D-glucosidase</fullName>
        <ecNumber evidence="3">3.2.1.39</ecNumber>
    </recommendedName>
    <alternativeName>
        <fullName evidence="6">(1-&gt;3)-beta-glucan endohydrolase</fullName>
    </alternativeName>
    <alternativeName>
        <fullName evidence="7">Beta-1,3-endoglucanase</fullName>
    </alternativeName>
</protein>
<comment type="catalytic activity">
    <reaction evidence="1">
        <text>Hydrolysis of (1-&gt;3)-beta-D-glucosidic linkages in (1-&gt;3)-beta-D-glucans.</text>
        <dbReference type="EC" id="3.2.1.39"/>
    </reaction>
</comment>
<dbReference type="InterPro" id="IPR044965">
    <property type="entry name" value="Glyco_hydro_17_plant"/>
</dbReference>
<evidence type="ECO:0000313" key="9">
    <source>
        <dbReference type="EMBL" id="CAL0330902.1"/>
    </source>
</evidence>
<dbReference type="GO" id="GO:0042973">
    <property type="term" value="F:glucan endo-1,3-beta-D-glucosidase activity"/>
    <property type="evidence" value="ECO:0007669"/>
    <property type="project" value="UniProtKB-EC"/>
</dbReference>